<keyword evidence="8" id="KW-1185">Reference proteome</keyword>
<keyword evidence="3" id="KW-0547">Nucleotide-binding</keyword>
<dbReference type="HAMAP" id="MF_01454">
    <property type="entry name" value="GTPase_Obg"/>
    <property type="match status" value="1"/>
</dbReference>
<evidence type="ECO:0000256" key="1">
    <source>
        <dbReference type="ARBA" id="ARBA00007699"/>
    </source>
</evidence>
<proteinExistence type="inferred from homology"/>
<dbReference type="RefSeq" id="XP_002111546.1">
    <property type="nucleotide sequence ID" value="XM_002111510.1"/>
</dbReference>
<gene>
    <name evidence="7" type="ORF">TRIADDRAFT_24567</name>
</gene>
<dbReference type="InterPro" id="IPR006169">
    <property type="entry name" value="GTP1_OBG_dom"/>
</dbReference>
<dbReference type="InterPro" id="IPR014100">
    <property type="entry name" value="GTP-bd_Obg/CgtA"/>
</dbReference>
<keyword evidence="2" id="KW-0690">Ribosome biogenesis</keyword>
<evidence type="ECO:0000259" key="5">
    <source>
        <dbReference type="PROSITE" id="PS51710"/>
    </source>
</evidence>
<dbReference type="InterPro" id="IPR006073">
    <property type="entry name" value="GTP-bd"/>
</dbReference>
<dbReference type="Proteomes" id="UP000009022">
    <property type="component" value="Unassembled WGS sequence"/>
</dbReference>
<reference evidence="7 8" key="1">
    <citation type="journal article" date="2008" name="Nature">
        <title>The Trichoplax genome and the nature of placozoans.</title>
        <authorList>
            <person name="Srivastava M."/>
            <person name="Begovic E."/>
            <person name="Chapman J."/>
            <person name="Putnam N.H."/>
            <person name="Hellsten U."/>
            <person name="Kawashima T."/>
            <person name="Kuo A."/>
            <person name="Mitros T."/>
            <person name="Salamov A."/>
            <person name="Carpenter M.L."/>
            <person name="Signorovitch A.Y."/>
            <person name="Moreno M.A."/>
            <person name="Kamm K."/>
            <person name="Grimwood J."/>
            <person name="Schmutz J."/>
            <person name="Shapiro H."/>
            <person name="Grigoriev I.V."/>
            <person name="Buss L.W."/>
            <person name="Schierwater B."/>
            <person name="Dellaporta S.L."/>
            <person name="Rokhsar D.S."/>
        </authorList>
    </citation>
    <scope>NUCLEOTIDE SEQUENCE [LARGE SCALE GENOMIC DNA]</scope>
    <source>
        <strain evidence="7 8">Grell-BS-1999</strain>
    </source>
</reference>
<dbReference type="AlphaFoldDB" id="B3RVK1"/>
<feature type="non-terminal residue" evidence="7">
    <location>
        <position position="1"/>
    </location>
</feature>
<dbReference type="PIRSF" id="PIRSF002401">
    <property type="entry name" value="GTP_bd_Obg/CgtA"/>
    <property type="match status" value="1"/>
</dbReference>
<dbReference type="InterPro" id="IPR045086">
    <property type="entry name" value="OBG_GTPase"/>
</dbReference>
<dbReference type="FunFam" id="2.70.210.12:FF:000001">
    <property type="entry name" value="GTPase Obg"/>
    <property type="match status" value="1"/>
</dbReference>
<dbReference type="NCBIfam" id="TIGR00231">
    <property type="entry name" value="small_GTP"/>
    <property type="match status" value="1"/>
</dbReference>
<feature type="domain" description="OBG-type G" evidence="5">
    <location>
        <begin position="156"/>
        <end position="321"/>
    </location>
</feature>
<dbReference type="Gene3D" id="3.40.50.300">
    <property type="entry name" value="P-loop containing nucleotide triphosphate hydrolases"/>
    <property type="match status" value="1"/>
</dbReference>
<dbReference type="HOGENOM" id="CLU_011747_2_3_1"/>
<dbReference type="InParanoid" id="B3RVK1"/>
<dbReference type="PhylomeDB" id="B3RVK1"/>
<dbReference type="PANTHER" id="PTHR11702:SF31">
    <property type="entry name" value="MITOCHONDRIAL RIBOSOME-ASSOCIATED GTPASE 2"/>
    <property type="match status" value="1"/>
</dbReference>
<name>B3RVK1_TRIAD</name>
<dbReference type="Gene3D" id="2.70.210.12">
    <property type="entry name" value="GTP1/OBG domain"/>
    <property type="match status" value="1"/>
</dbReference>
<dbReference type="InterPro" id="IPR027417">
    <property type="entry name" value="P-loop_NTPase"/>
</dbReference>
<dbReference type="NCBIfam" id="TIGR02729">
    <property type="entry name" value="Obg_CgtA"/>
    <property type="match status" value="1"/>
</dbReference>
<evidence type="ECO:0008006" key="9">
    <source>
        <dbReference type="Google" id="ProtNLM"/>
    </source>
</evidence>
<dbReference type="GO" id="GO:0005739">
    <property type="term" value="C:mitochondrion"/>
    <property type="evidence" value="ECO:0000318"/>
    <property type="project" value="GO_Central"/>
</dbReference>
<dbReference type="NCBIfam" id="NF008956">
    <property type="entry name" value="PRK12299.1"/>
    <property type="match status" value="1"/>
</dbReference>
<evidence type="ECO:0000313" key="8">
    <source>
        <dbReference type="Proteomes" id="UP000009022"/>
    </source>
</evidence>
<dbReference type="Pfam" id="PF01018">
    <property type="entry name" value="GTP1_OBG"/>
    <property type="match status" value="1"/>
</dbReference>
<organism evidence="7 8">
    <name type="scientific">Trichoplax adhaerens</name>
    <name type="common">Trichoplax reptans</name>
    <dbReference type="NCBI Taxonomy" id="10228"/>
    <lineage>
        <taxon>Eukaryota</taxon>
        <taxon>Metazoa</taxon>
        <taxon>Placozoa</taxon>
        <taxon>Uniplacotomia</taxon>
        <taxon>Trichoplacea</taxon>
        <taxon>Trichoplacidae</taxon>
        <taxon>Trichoplax</taxon>
    </lineage>
</organism>
<comment type="similarity">
    <text evidence="1">Belongs to the TRAFAC class OBG-HflX-like GTPase superfamily. OBG GTPase family.</text>
</comment>
<dbReference type="InterPro" id="IPR031167">
    <property type="entry name" value="G_OBG"/>
</dbReference>
<dbReference type="PROSITE" id="PS51883">
    <property type="entry name" value="OBG"/>
    <property type="match status" value="1"/>
</dbReference>
<dbReference type="GO" id="GO:0005525">
    <property type="term" value="F:GTP binding"/>
    <property type="evidence" value="ECO:0000318"/>
    <property type="project" value="GO_Central"/>
</dbReference>
<evidence type="ECO:0000256" key="4">
    <source>
        <dbReference type="ARBA" id="ARBA00023134"/>
    </source>
</evidence>
<dbReference type="InterPro" id="IPR005225">
    <property type="entry name" value="Small_GTP-bd"/>
</dbReference>
<dbReference type="eggNOG" id="KOG1489">
    <property type="taxonomic scope" value="Eukaryota"/>
</dbReference>
<dbReference type="PROSITE" id="PS51710">
    <property type="entry name" value="G_OBG"/>
    <property type="match status" value="1"/>
</dbReference>
<dbReference type="KEGG" id="tad:TRIADDRAFT_24567"/>
<dbReference type="EMBL" id="DS985244">
    <property type="protein sequence ID" value="EDV25513.1"/>
    <property type="molecule type" value="Genomic_DNA"/>
</dbReference>
<feature type="domain" description="Obg" evidence="6">
    <location>
        <begin position="1"/>
        <end position="155"/>
    </location>
</feature>
<evidence type="ECO:0000313" key="7">
    <source>
        <dbReference type="EMBL" id="EDV25513.1"/>
    </source>
</evidence>
<evidence type="ECO:0000259" key="6">
    <source>
        <dbReference type="PROSITE" id="PS51883"/>
    </source>
</evidence>
<dbReference type="GO" id="GO:0003924">
    <property type="term" value="F:GTPase activity"/>
    <property type="evidence" value="ECO:0000318"/>
    <property type="project" value="GO_Central"/>
</dbReference>
<accession>B3RVK1</accession>
<dbReference type="PANTHER" id="PTHR11702">
    <property type="entry name" value="DEVELOPMENTALLY REGULATED GTP-BINDING PROTEIN-RELATED"/>
    <property type="match status" value="1"/>
</dbReference>
<dbReference type="OMA" id="VVFDWEP"/>
<sequence>RRFIDWRRIRIMGGSGGAGCVSFFRAANLPKGGPDGGDGGDGGDVIFQADHGVRTLEPIGNLYKGKNGGRGTSRYRRGHRGENLIVKVPLGTVFKEDSEIIADLCKQDELFVACKGGSGGNGNVSFVTPTNRLPREATEGTPGEERLLEAEMQTIADVGLVGFPNAGKSTLLRALSRAKPAVAAYPFTTRNPHVGVIEYEDYMQIAVADIPGLVVGAHKNVGLGHSFLRHIERCRGLLYVIDAADDELCNQLEALHFELEQYQEGLSARSPAVVANKIDLPQAHENIHRLKQITQLQVIPVSAECKENIPTLKELIRKLLNR</sequence>
<evidence type="ECO:0000256" key="2">
    <source>
        <dbReference type="ARBA" id="ARBA00022517"/>
    </source>
</evidence>
<dbReference type="PRINTS" id="PR00326">
    <property type="entry name" value="GTP1OBG"/>
</dbReference>
<protein>
    <recommendedName>
        <fullName evidence="9">OBG-type G domain-containing protein</fullName>
    </recommendedName>
</protein>
<dbReference type="GO" id="GO:0000287">
    <property type="term" value="F:magnesium ion binding"/>
    <property type="evidence" value="ECO:0007669"/>
    <property type="project" value="InterPro"/>
</dbReference>
<dbReference type="GO" id="GO:0042254">
    <property type="term" value="P:ribosome biogenesis"/>
    <property type="evidence" value="ECO:0007669"/>
    <property type="project" value="UniProtKB-UniRule"/>
</dbReference>
<dbReference type="SUPFAM" id="SSF52540">
    <property type="entry name" value="P-loop containing nucleoside triphosphate hydrolases"/>
    <property type="match status" value="1"/>
</dbReference>
<dbReference type="CTD" id="6753257"/>
<dbReference type="Pfam" id="PF01926">
    <property type="entry name" value="MMR_HSR1"/>
    <property type="match status" value="1"/>
</dbReference>
<dbReference type="SUPFAM" id="SSF82051">
    <property type="entry name" value="Obg GTP-binding protein N-terminal domain"/>
    <property type="match status" value="1"/>
</dbReference>
<dbReference type="STRING" id="10228.B3RVK1"/>
<evidence type="ECO:0000256" key="3">
    <source>
        <dbReference type="ARBA" id="ARBA00022741"/>
    </source>
</evidence>
<dbReference type="GeneID" id="6753257"/>
<dbReference type="OrthoDB" id="347018at2759"/>
<dbReference type="CDD" id="cd01898">
    <property type="entry name" value="Obg"/>
    <property type="match status" value="1"/>
</dbReference>
<dbReference type="InterPro" id="IPR036726">
    <property type="entry name" value="GTP1_OBG_dom_sf"/>
</dbReference>
<keyword evidence="4" id="KW-0342">GTP-binding</keyword>